<proteinExistence type="predicted"/>
<dbReference type="SUPFAM" id="SSF52922">
    <property type="entry name" value="TK C-terminal domain-like"/>
    <property type="match status" value="1"/>
</dbReference>
<gene>
    <name evidence="2" type="ORF">QUV96_03390</name>
</gene>
<dbReference type="SMART" id="SM00861">
    <property type="entry name" value="Transket_pyr"/>
    <property type="match status" value="1"/>
</dbReference>
<dbReference type="EMBL" id="JAUDCG010000010">
    <property type="protein sequence ID" value="MDM8156682.1"/>
    <property type="molecule type" value="Genomic_DNA"/>
</dbReference>
<dbReference type="Gene3D" id="3.40.50.920">
    <property type="match status" value="1"/>
</dbReference>
<dbReference type="InterPro" id="IPR005475">
    <property type="entry name" value="Transketolase-like_Pyr-bd"/>
</dbReference>
<protein>
    <submittedName>
        <fullName evidence="2">Transketolase C-terminal domain-containing protein</fullName>
    </submittedName>
</protein>
<feature type="domain" description="Transketolase-like pyrimidine-binding" evidence="1">
    <location>
        <begin position="13"/>
        <end position="178"/>
    </location>
</feature>
<dbReference type="PANTHER" id="PTHR43825">
    <property type="entry name" value="PYRUVATE DEHYDROGENASE E1 COMPONENT"/>
    <property type="match status" value="1"/>
</dbReference>
<dbReference type="InterPro" id="IPR029061">
    <property type="entry name" value="THDP-binding"/>
</dbReference>
<accession>A0ABT7UAP2</accession>
<evidence type="ECO:0000313" key="3">
    <source>
        <dbReference type="Proteomes" id="UP001529340"/>
    </source>
</evidence>
<keyword evidence="3" id="KW-1185">Reference proteome</keyword>
<dbReference type="InterPro" id="IPR033248">
    <property type="entry name" value="Transketolase_C"/>
</dbReference>
<dbReference type="Proteomes" id="UP001529340">
    <property type="component" value="Unassembled WGS sequence"/>
</dbReference>
<reference evidence="2" key="2">
    <citation type="submission" date="2023-06" db="EMBL/GenBank/DDBJ databases">
        <authorList>
            <person name="Zeman M."/>
            <person name="Kubasova T."/>
            <person name="Jahodarova E."/>
            <person name="Nykrynova M."/>
            <person name="Rychlik I."/>
        </authorList>
    </citation>
    <scope>NUCLEOTIDE SEQUENCE</scope>
    <source>
        <strain evidence="2">ET39</strain>
    </source>
</reference>
<evidence type="ECO:0000313" key="2">
    <source>
        <dbReference type="EMBL" id="MDM8156682.1"/>
    </source>
</evidence>
<dbReference type="InterPro" id="IPR009014">
    <property type="entry name" value="Transketo_C/PFOR_II"/>
</dbReference>
<dbReference type="CDD" id="cd07033">
    <property type="entry name" value="TPP_PYR_DXS_TK_like"/>
    <property type="match status" value="1"/>
</dbReference>
<name>A0ABT7UAP2_9FIRM</name>
<dbReference type="Gene3D" id="3.40.50.970">
    <property type="match status" value="1"/>
</dbReference>
<dbReference type="InterPro" id="IPR051157">
    <property type="entry name" value="PDH/Transketolase"/>
</dbReference>
<evidence type="ECO:0000259" key="1">
    <source>
        <dbReference type="SMART" id="SM00861"/>
    </source>
</evidence>
<organism evidence="2 3">
    <name type="scientific">Amedibacillus dolichus</name>
    <dbReference type="NCBI Taxonomy" id="31971"/>
    <lineage>
        <taxon>Bacteria</taxon>
        <taxon>Bacillati</taxon>
        <taxon>Bacillota</taxon>
        <taxon>Erysipelotrichia</taxon>
        <taxon>Erysipelotrichales</taxon>
        <taxon>Erysipelotrichaceae</taxon>
        <taxon>Amedibacillus</taxon>
    </lineage>
</organism>
<dbReference type="SUPFAM" id="SSF52518">
    <property type="entry name" value="Thiamin diphosphate-binding fold (THDP-binding)"/>
    <property type="match status" value="1"/>
</dbReference>
<reference evidence="2" key="1">
    <citation type="submission" date="2023-06" db="EMBL/GenBank/DDBJ databases">
        <title>Identification and characterization of horizontal gene transfer across gut microbiota members of farm animals based on homology search.</title>
        <authorList>
            <person name="Schwarzerova J."/>
            <person name="Nykrynova M."/>
            <person name="Jureckova K."/>
            <person name="Cejkova D."/>
            <person name="Rychlik I."/>
        </authorList>
    </citation>
    <scope>NUCLEOTIDE SEQUENCE</scope>
    <source>
        <strain evidence="2">ET39</strain>
    </source>
</reference>
<dbReference type="RefSeq" id="WP_289607147.1">
    <property type="nucleotide sequence ID" value="NZ_JAUDCG010000010.1"/>
</dbReference>
<dbReference type="Pfam" id="PF02780">
    <property type="entry name" value="Transketolase_C"/>
    <property type="match status" value="1"/>
</dbReference>
<dbReference type="Pfam" id="PF02779">
    <property type="entry name" value="Transket_pyr"/>
    <property type="match status" value="1"/>
</dbReference>
<comment type="caution">
    <text evidence="2">The sequence shown here is derived from an EMBL/GenBank/DDBJ whole genome shotgun (WGS) entry which is preliminary data.</text>
</comment>
<dbReference type="PANTHER" id="PTHR43825:SF1">
    <property type="entry name" value="TRANSKETOLASE-LIKE PYRIMIDINE-BINDING DOMAIN-CONTAINING PROTEIN"/>
    <property type="match status" value="1"/>
</dbReference>
<sequence>MCWKLQDNFDSRKEIRKVYGETLESLIEEGNDVIVCDSDLVGSSGADKIYQKYKDHSVNFGICEQNMIAAAGGMSMMGYRPFVHSFSPFVSRRVMDQLYVSVGFSQNDIHIYASEPGFWSQYNGATHTTFEDFAIMRSIPGMTVVAPSDAVTFEWVMRYYAQHGGRFYNRCTRRNIPLIYQEGSVFEYGKSNRIKSGDQVLIIAEGTLVMDALRAAEELERMGISTGVIDLLFIKPLDTQLIDEEIQKYKLVITLENHNIYGGAGEAVGTEIALTKANCGFRRLGVNDRYGQVGTVDYLKEIYHLTSQDIIQTAVSYLKEYE</sequence>